<dbReference type="Proteomes" id="UP000735302">
    <property type="component" value="Unassembled WGS sequence"/>
</dbReference>
<keyword evidence="2" id="KW-1185">Reference proteome</keyword>
<comment type="caution">
    <text evidence="1">The sequence shown here is derived from an EMBL/GenBank/DDBJ whole genome shotgun (WGS) entry which is preliminary data.</text>
</comment>
<proteinExistence type="predicted"/>
<gene>
    <name evidence="1" type="ORF">PoB_000979800</name>
</gene>
<evidence type="ECO:0000313" key="2">
    <source>
        <dbReference type="Proteomes" id="UP000735302"/>
    </source>
</evidence>
<protein>
    <submittedName>
        <fullName evidence="1">Uncharacterized protein</fullName>
    </submittedName>
</protein>
<accession>A0AAV3YLQ8</accession>
<evidence type="ECO:0000313" key="1">
    <source>
        <dbReference type="EMBL" id="GFN83292.1"/>
    </source>
</evidence>
<sequence>MSGFQALRQAKAPVAEFEPATERSLQISGRTRCPLCHRRFRKRKVAAGRGDRGSAKETEIEELRRNTTVGNTTLQRLTNARLGLQELSVAESAAIKQEDADSFISDDTTEHIDINIGEEDEEEKHIETRGLGTFDNAVSVI</sequence>
<reference evidence="1 2" key="1">
    <citation type="journal article" date="2021" name="Elife">
        <title>Chloroplast acquisition without the gene transfer in kleptoplastic sea slugs, Plakobranchus ocellatus.</title>
        <authorList>
            <person name="Maeda T."/>
            <person name="Takahashi S."/>
            <person name="Yoshida T."/>
            <person name="Shimamura S."/>
            <person name="Takaki Y."/>
            <person name="Nagai Y."/>
            <person name="Toyoda A."/>
            <person name="Suzuki Y."/>
            <person name="Arimoto A."/>
            <person name="Ishii H."/>
            <person name="Satoh N."/>
            <person name="Nishiyama T."/>
            <person name="Hasebe M."/>
            <person name="Maruyama T."/>
            <person name="Minagawa J."/>
            <person name="Obokata J."/>
            <person name="Shigenobu S."/>
        </authorList>
    </citation>
    <scope>NUCLEOTIDE SEQUENCE [LARGE SCALE GENOMIC DNA]</scope>
</reference>
<name>A0AAV3YLQ8_9GAST</name>
<dbReference type="EMBL" id="BLXT01001130">
    <property type="protein sequence ID" value="GFN83292.1"/>
    <property type="molecule type" value="Genomic_DNA"/>
</dbReference>
<dbReference type="AlphaFoldDB" id="A0AAV3YLQ8"/>
<organism evidence="1 2">
    <name type="scientific">Plakobranchus ocellatus</name>
    <dbReference type="NCBI Taxonomy" id="259542"/>
    <lineage>
        <taxon>Eukaryota</taxon>
        <taxon>Metazoa</taxon>
        <taxon>Spiralia</taxon>
        <taxon>Lophotrochozoa</taxon>
        <taxon>Mollusca</taxon>
        <taxon>Gastropoda</taxon>
        <taxon>Heterobranchia</taxon>
        <taxon>Euthyneura</taxon>
        <taxon>Panpulmonata</taxon>
        <taxon>Sacoglossa</taxon>
        <taxon>Placobranchoidea</taxon>
        <taxon>Plakobranchidae</taxon>
        <taxon>Plakobranchus</taxon>
    </lineage>
</organism>